<keyword evidence="1" id="KW-0813">Transport</keyword>
<dbReference type="PANTHER" id="PTHR33751:SF9">
    <property type="entry name" value="CYTOCHROME C4"/>
    <property type="match status" value="1"/>
</dbReference>
<protein>
    <submittedName>
        <fullName evidence="8">Cytochrome c553</fullName>
    </submittedName>
</protein>
<feature type="domain" description="Cytochrome c" evidence="7">
    <location>
        <begin position="164"/>
        <end position="246"/>
    </location>
</feature>
<dbReference type="GO" id="GO:0046872">
    <property type="term" value="F:metal ion binding"/>
    <property type="evidence" value="ECO:0007669"/>
    <property type="project" value="UniProtKB-KW"/>
</dbReference>
<dbReference type="EMBL" id="CAADEX010000026">
    <property type="protein sequence ID" value="VFJ49782.1"/>
    <property type="molecule type" value="Genomic_DNA"/>
</dbReference>
<reference evidence="8" key="1">
    <citation type="submission" date="2019-02" db="EMBL/GenBank/DDBJ databases">
        <authorList>
            <person name="Gruber-Vodicka R. H."/>
            <person name="Seah K. B. B."/>
        </authorList>
    </citation>
    <scope>NUCLEOTIDE SEQUENCE</scope>
    <source>
        <strain evidence="9">BECK_DK161</strain>
        <strain evidence="8">BECK_DK47</strain>
    </source>
</reference>
<organism evidence="8">
    <name type="scientific">Candidatus Kentrum sp. DK</name>
    <dbReference type="NCBI Taxonomy" id="2126562"/>
    <lineage>
        <taxon>Bacteria</taxon>
        <taxon>Pseudomonadati</taxon>
        <taxon>Pseudomonadota</taxon>
        <taxon>Gammaproteobacteria</taxon>
        <taxon>Candidatus Kentrum</taxon>
    </lineage>
</organism>
<evidence type="ECO:0000256" key="6">
    <source>
        <dbReference type="PROSITE-ProRule" id="PRU00433"/>
    </source>
</evidence>
<feature type="domain" description="Cytochrome c" evidence="7">
    <location>
        <begin position="71"/>
        <end position="153"/>
    </location>
</feature>
<dbReference type="EMBL" id="CAADEY010000086">
    <property type="protein sequence ID" value="VFJ60999.1"/>
    <property type="molecule type" value="Genomic_DNA"/>
</dbReference>
<dbReference type="InterPro" id="IPR050597">
    <property type="entry name" value="Cytochrome_c_Oxidase_Subunit"/>
</dbReference>
<evidence type="ECO:0000256" key="5">
    <source>
        <dbReference type="ARBA" id="ARBA00023004"/>
    </source>
</evidence>
<keyword evidence="5 6" id="KW-0408">Iron</keyword>
<evidence type="ECO:0000313" key="9">
    <source>
        <dbReference type="EMBL" id="VFJ60999.1"/>
    </source>
</evidence>
<evidence type="ECO:0000313" key="8">
    <source>
        <dbReference type="EMBL" id="VFJ49782.1"/>
    </source>
</evidence>
<evidence type="ECO:0000256" key="4">
    <source>
        <dbReference type="ARBA" id="ARBA00022982"/>
    </source>
</evidence>
<proteinExistence type="predicted"/>
<gene>
    <name evidence="8" type="ORF">BECKDK2373B_GA0170837_102610</name>
    <name evidence="9" type="ORF">BECKDK2373C_GA0170839_10868</name>
</gene>
<dbReference type="Gene3D" id="1.10.760.10">
    <property type="entry name" value="Cytochrome c-like domain"/>
    <property type="match status" value="2"/>
</dbReference>
<dbReference type="GO" id="GO:0009055">
    <property type="term" value="F:electron transfer activity"/>
    <property type="evidence" value="ECO:0007669"/>
    <property type="project" value="InterPro"/>
</dbReference>
<evidence type="ECO:0000256" key="1">
    <source>
        <dbReference type="ARBA" id="ARBA00022448"/>
    </source>
</evidence>
<dbReference type="AlphaFoldDB" id="A0A450SC37"/>
<sequence length="272" mass="31042">MNIRNHLFYTPDRCSFGNSWRKGLRYLALGSLFLIALYGRVGFAAEGEFDGSDYSFEYSKDDVDKVMQLTPNLDNGKKIYVICAVCHEPEGWGREDGYYPQIAGQLRVVQIKQLIDIGMGNRDNPTMFPFALREVLPTAQDIVDVSAYIEDLPMSPANGLGPGTELALGERIYRENCVDCHGENGEGVEEKHGPLIQGQHYEYLVRQFEWIRDGKRRNADPEMVKQIKGFSDHDIRAQMDYVSRMRPPAGKIAPLGWQNPDFPKYWRSEHSQ</sequence>
<keyword evidence="2 6" id="KW-0349">Heme</keyword>
<keyword evidence="4" id="KW-0249">Electron transport</keyword>
<name>A0A450SC37_9GAMM</name>
<accession>A0A450SC37</accession>
<evidence type="ECO:0000256" key="3">
    <source>
        <dbReference type="ARBA" id="ARBA00022723"/>
    </source>
</evidence>
<evidence type="ECO:0000259" key="7">
    <source>
        <dbReference type="PROSITE" id="PS51007"/>
    </source>
</evidence>
<dbReference type="InterPro" id="IPR036909">
    <property type="entry name" value="Cyt_c-like_dom_sf"/>
</dbReference>
<dbReference type="PROSITE" id="PS51007">
    <property type="entry name" value="CYTC"/>
    <property type="match status" value="2"/>
</dbReference>
<dbReference type="PANTHER" id="PTHR33751">
    <property type="entry name" value="CBB3-TYPE CYTOCHROME C OXIDASE SUBUNIT FIXP"/>
    <property type="match status" value="1"/>
</dbReference>
<dbReference type="Pfam" id="PF00034">
    <property type="entry name" value="Cytochrom_C"/>
    <property type="match status" value="1"/>
</dbReference>
<keyword evidence="3 6" id="KW-0479">Metal-binding</keyword>
<dbReference type="InterPro" id="IPR009056">
    <property type="entry name" value="Cyt_c-like_dom"/>
</dbReference>
<dbReference type="SUPFAM" id="SSF46626">
    <property type="entry name" value="Cytochrome c"/>
    <property type="match status" value="2"/>
</dbReference>
<evidence type="ECO:0000256" key="2">
    <source>
        <dbReference type="ARBA" id="ARBA00022617"/>
    </source>
</evidence>
<dbReference type="GO" id="GO:0020037">
    <property type="term" value="F:heme binding"/>
    <property type="evidence" value="ECO:0007669"/>
    <property type="project" value="InterPro"/>
</dbReference>